<evidence type="ECO:0000256" key="6">
    <source>
        <dbReference type="ARBA" id="ARBA00022605"/>
    </source>
</evidence>
<dbReference type="InterPro" id="IPR004430">
    <property type="entry name" value="3-IsopropMal_deHydase_lsu"/>
</dbReference>
<comment type="pathway">
    <text evidence="3 12">Amino-acid biosynthesis; L-leucine biosynthesis; L-leucine from 3-methyl-2-oxobutanoate: step 2/4.</text>
</comment>
<evidence type="ECO:0000256" key="10">
    <source>
        <dbReference type="ARBA" id="ARBA00023239"/>
    </source>
</evidence>
<dbReference type="InterPro" id="IPR050067">
    <property type="entry name" value="IPM_dehydratase_rel_enz"/>
</dbReference>
<dbReference type="PROSITE" id="PS01244">
    <property type="entry name" value="ACONITASE_2"/>
    <property type="match status" value="1"/>
</dbReference>
<dbReference type="InterPro" id="IPR018136">
    <property type="entry name" value="Aconitase_4Fe-4S_BS"/>
</dbReference>
<evidence type="ECO:0000256" key="11">
    <source>
        <dbReference type="ARBA" id="ARBA00023304"/>
    </source>
</evidence>
<feature type="domain" description="Aconitase/3-isopropylmalate dehydratase large subunit alpha/beta/alpha" evidence="13">
    <location>
        <begin position="11"/>
        <end position="466"/>
    </location>
</feature>
<comment type="catalytic activity">
    <reaction evidence="1 12">
        <text>(2R,3S)-3-isopropylmalate = (2S)-2-isopropylmalate</text>
        <dbReference type="Rhea" id="RHEA:32287"/>
        <dbReference type="ChEBI" id="CHEBI:1178"/>
        <dbReference type="ChEBI" id="CHEBI:35121"/>
        <dbReference type="EC" id="4.2.1.33"/>
    </reaction>
</comment>
<dbReference type="PROSITE" id="PS00450">
    <property type="entry name" value="ACONITASE_1"/>
    <property type="match status" value="1"/>
</dbReference>
<keyword evidence="6 12" id="KW-0028">Amino-acid biosynthesis</keyword>
<organism evidence="14 15">
    <name type="scientific">Archangium minus</name>
    <dbReference type="NCBI Taxonomy" id="83450"/>
    <lineage>
        <taxon>Bacteria</taxon>
        <taxon>Pseudomonadati</taxon>
        <taxon>Myxococcota</taxon>
        <taxon>Myxococcia</taxon>
        <taxon>Myxococcales</taxon>
        <taxon>Cystobacterineae</taxon>
        <taxon>Archangiaceae</taxon>
        <taxon>Archangium</taxon>
    </lineage>
</organism>
<dbReference type="EMBL" id="CP043494">
    <property type="protein sequence ID" value="WNG49366.1"/>
    <property type="molecule type" value="Genomic_DNA"/>
</dbReference>
<keyword evidence="10 12" id="KW-0456">Lyase</keyword>
<comment type="similarity">
    <text evidence="12">Belongs to the aconitase/IPM isomerase family. LeuC type 1 subfamily.</text>
</comment>
<feature type="binding site" evidence="12">
    <location>
        <position position="419"/>
    </location>
    <ligand>
        <name>[4Fe-4S] cluster</name>
        <dbReference type="ChEBI" id="CHEBI:49883"/>
    </ligand>
</feature>
<evidence type="ECO:0000256" key="12">
    <source>
        <dbReference type="HAMAP-Rule" id="MF_01026"/>
    </source>
</evidence>
<dbReference type="PANTHER" id="PTHR43822:SF9">
    <property type="entry name" value="3-ISOPROPYLMALATE DEHYDRATASE"/>
    <property type="match status" value="1"/>
</dbReference>
<dbReference type="GO" id="GO:0003861">
    <property type="term" value="F:3-isopropylmalate dehydratase activity"/>
    <property type="evidence" value="ECO:0007669"/>
    <property type="project" value="UniProtKB-EC"/>
</dbReference>
<comment type="subunit">
    <text evidence="12">Heterodimer of LeuC and LeuD.</text>
</comment>
<proteinExistence type="inferred from homology"/>
<evidence type="ECO:0000256" key="8">
    <source>
        <dbReference type="ARBA" id="ARBA00023004"/>
    </source>
</evidence>
<evidence type="ECO:0000256" key="9">
    <source>
        <dbReference type="ARBA" id="ARBA00023014"/>
    </source>
</evidence>
<comment type="function">
    <text evidence="2 12">Catalyzes the isomerization between 2-isopropylmalate and 3-isopropylmalate, via the formation of 2-isopropylmaleate.</text>
</comment>
<name>A0ABY9X1V6_9BACT</name>
<keyword evidence="7 12" id="KW-0479">Metal-binding</keyword>
<dbReference type="Proteomes" id="UP001611383">
    <property type="component" value="Chromosome"/>
</dbReference>
<keyword evidence="8 12" id="KW-0408">Iron</keyword>
<dbReference type="NCBIfam" id="TIGR00170">
    <property type="entry name" value="leuC"/>
    <property type="match status" value="1"/>
</dbReference>
<feature type="binding site" evidence="12">
    <location>
        <position position="356"/>
    </location>
    <ligand>
        <name>[4Fe-4S] cluster</name>
        <dbReference type="ChEBI" id="CHEBI:49883"/>
    </ligand>
</feature>
<evidence type="ECO:0000313" key="15">
    <source>
        <dbReference type="Proteomes" id="UP001611383"/>
    </source>
</evidence>
<keyword evidence="9 12" id="KW-0411">Iron-sulfur</keyword>
<dbReference type="SUPFAM" id="SSF53732">
    <property type="entry name" value="Aconitase iron-sulfur domain"/>
    <property type="match status" value="1"/>
</dbReference>
<dbReference type="NCBIfam" id="NF009116">
    <property type="entry name" value="PRK12466.1"/>
    <property type="match status" value="1"/>
</dbReference>
<dbReference type="NCBIfam" id="NF004016">
    <property type="entry name" value="PRK05478.1"/>
    <property type="match status" value="1"/>
</dbReference>
<sequence>MNTPRPRNLFQKIWESHLVQPETAELPAILYVDLHLVHEVTSPQAFSQLRERGLRVRRPERTLATMDHSTPTLPRDVRGHFPMADAEAAAQLSQLEANCREFGVELHALGSERQGIVHVIGPEFGLTLPGSTIVCGDSHTSTHGAFGALAFGIGTSEVGHVLATQCLLQRRPKTMEVRVEGRLRPGVSAKDIILGIIAQMGVGGGTGHVIEYTGSAIRGLSMEERMTVCNMSIEAGARAGLIAPDDTTFEYLARRPRAPQGEAWDRAVAHWRTLPSDPDATYDAVVTLNANTLEPMLTYGTHPGMGIPVTGTVPAPHQLTDASARDSLERALRYMGLTPGQRLLGQPIDVVFIGSCTNSRLSDLRAAAHVFRGRKVDSRVRALVVPGSQEVKRAAESEGLHDIFRQAGAEWREPGCSMCIAMNGDQARPGQYVVSTSNRNFEGRQGKGSRTFLASPLTAAAAAITGKVTDPRELLR</sequence>
<reference evidence="14 15" key="1">
    <citation type="submission" date="2019-08" db="EMBL/GenBank/DDBJ databases">
        <title>Archangium and Cystobacter genomes.</title>
        <authorList>
            <person name="Chen I.-C.K."/>
            <person name="Wielgoss S."/>
        </authorList>
    </citation>
    <scope>NUCLEOTIDE SEQUENCE [LARGE SCALE GENOMIC DNA]</scope>
    <source>
        <strain evidence="14 15">Cbm 6</strain>
    </source>
</reference>
<protein>
    <recommendedName>
        <fullName evidence="12">3-isopropylmalate dehydratase large subunit</fullName>
        <ecNumber evidence="12">4.2.1.33</ecNumber>
    </recommendedName>
    <alternativeName>
        <fullName evidence="12">Alpha-IPM isomerase</fullName>
        <shortName evidence="12">IPMI</shortName>
    </alternativeName>
    <alternativeName>
        <fullName evidence="12">Isopropylmalate isomerase</fullName>
    </alternativeName>
</protein>
<gene>
    <name evidence="12 14" type="primary">leuC</name>
    <name evidence="14" type="ORF">F0U60_38540</name>
</gene>
<dbReference type="RefSeq" id="WP_395807179.1">
    <property type="nucleotide sequence ID" value="NZ_CP043494.1"/>
</dbReference>
<dbReference type="HAMAP" id="MF_01026">
    <property type="entry name" value="LeuC_type1"/>
    <property type="match status" value="1"/>
</dbReference>
<dbReference type="EC" id="4.2.1.33" evidence="12"/>
<evidence type="ECO:0000256" key="7">
    <source>
        <dbReference type="ARBA" id="ARBA00022723"/>
    </source>
</evidence>
<dbReference type="Gene3D" id="3.30.499.10">
    <property type="entry name" value="Aconitase, domain 3"/>
    <property type="match status" value="2"/>
</dbReference>
<accession>A0ABY9X1V6</accession>
<feature type="binding site" evidence="12">
    <location>
        <position position="416"/>
    </location>
    <ligand>
        <name>[4Fe-4S] cluster</name>
        <dbReference type="ChEBI" id="CHEBI:49883"/>
    </ligand>
</feature>
<dbReference type="InterPro" id="IPR036008">
    <property type="entry name" value="Aconitase_4Fe-4S_dom"/>
</dbReference>
<dbReference type="InterPro" id="IPR015931">
    <property type="entry name" value="Acnase/IPM_dHydase_lsu_aba_1/3"/>
</dbReference>
<dbReference type="InterPro" id="IPR033941">
    <property type="entry name" value="IPMI_cat"/>
</dbReference>
<keyword evidence="5 12" id="KW-0004">4Fe-4S</keyword>
<evidence type="ECO:0000256" key="5">
    <source>
        <dbReference type="ARBA" id="ARBA00022485"/>
    </source>
</evidence>
<keyword evidence="11 12" id="KW-0100">Branched-chain amino acid biosynthesis</keyword>
<evidence type="ECO:0000313" key="14">
    <source>
        <dbReference type="EMBL" id="WNG49366.1"/>
    </source>
</evidence>
<dbReference type="InterPro" id="IPR001030">
    <property type="entry name" value="Acoase/IPM_deHydtase_lsu_aba"/>
</dbReference>
<evidence type="ECO:0000259" key="13">
    <source>
        <dbReference type="Pfam" id="PF00330"/>
    </source>
</evidence>
<dbReference type="PRINTS" id="PR00415">
    <property type="entry name" value="ACONITASE"/>
</dbReference>
<keyword evidence="4 12" id="KW-0432">Leucine biosynthesis</keyword>
<dbReference type="CDD" id="cd01583">
    <property type="entry name" value="IPMI"/>
    <property type="match status" value="1"/>
</dbReference>
<dbReference type="PANTHER" id="PTHR43822">
    <property type="entry name" value="HOMOACONITASE, MITOCHONDRIAL-RELATED"/>
    <property type="match status" value="1"/>
</dbReference>
<comment type="cofactor">
    <cofactor evidence="12">
        <name>[4Fe-4S] cluster</name>
        <dbReference type="ChEBI" id="CHEBI:49883"/>
    </cofactor>
    <text evidence="12">Binds 1 [4Fe-4S] cluster per subunit.</text>
</comment>
<keyword evidence="15" id="KW-1185">Reference proteome</keyword>
<evidence type="ECO:0000256" key="4">
    <source>
        <dbReference type="ARBA" id="ARBA00022430"/>
    </source>
</evidence>
<dbReference type="Pfam" id="PF00330">
    <property type="entry name" value="Aconitase"/>
    <property type="match status" value="1"/>
</dbReference>
<evidence type="ECO:0000256" key="2">
    <source>
        <dbReference type="ARBA" id="ARBA00002695"/>
    </source>
</evidence>
<evidence type="ECO:0000256" key="1">
    <source>
        <dbReference type="ARBA" id="ARBA00000491"/>
    </source>
</evidence>
<evidence type="ECO:0000256" key="3">
    <source>
        <dbReference type="ARBA" id="ARBA00004729"/>
    </source>
</evidence>